<comment type="similarity">
    <text evidence="2">Belongs to the NAD(P)-dependent epimerase/dehydratase family. Dihydroflavonol-4-reductase subfamily.</text>
</comment>
<sequence length="347" mass="37906">MDHKNMPILVTGGSGYIASWIIRRLLESGHTVHATVRDLSQEEKVGHLKAMGEELPGQLQLFEADLLQAGAFDKAAEGCRIVMHTASPFKIDVKNAERDLIAPALQGTHNVLDSCTRSGTVERVVLTSSVAAIFGDGIEAEKVPGGKFNESHWNESSSPEHQPYPYSKTIAEREAWAIADAQEQWRLVVINPGFVMGPSLSNRTDGTSADFMVSLLRGKFRAGIPDLYFGVVDVREVAAAHIEAAFRADAQGRHIVCAAAHSALEMAQMLQGMPGGPFPLPKRKLPRLLLLAVGPTLGFSWKYLRRNIGFPIAFDNTKSREALGLAYRPVPETLQDHARQILDGQLV</sequence>
<evidence type="ECO:0000256" key="2">
    <source>
        <dbReference type="ARBA" id="ARBA00023445"/>
    </source>
</evidence>
<evidence type="ECO:0000259" key="3">
    <source>
        <dbReference type="Pfam" id="PF01370"/>
    </source>
</evidence>
<keyword evidence="5" id="KW-1185">Reference proteome</keyword>
<dbReference type="RefSeq" id="WP_147167454.1">
    <property type="nucleotide sequence ID" value="NZ_VOOR01000018.1"/>
</dbReference>
<proteinExistence type="inferred from homology"/>
<name>A0A5C6RMP6_9BACT</name>
<comment type="caution">
    <text evidence="4">The sequence shown here is derived from an EMBL/GenBank/DDBJ whole genome shotgun (WGS) entry which is preliminary data.</text>
</comment>
<keyword evidence="1" id="KW-0560">Oxidoreductase</keyword>
<dbReference type="PANTHER" id="PTHR10366:SF564">
    <property type="entry name" value="STEROL-4-ALPHA-CARBOXYLATE 3-DEHYDROGENASE, DECARBOXYLATING"/>
    <property type="match status" value="1"/>
</dbReference>
<evidence type="ECO:0000256" key="1">
    <source>
        <dbReference type="ARBA" id="ARBA00023002"/>
    </source>
</evidence>
<reference evidence="4 5" key="1">
    <citation type="submission" date="2019-08" db="EMBL/GenBank/DDBJ databases">
        <title>Genome of Phaeodactylibacter luteus.</title>
        <authorList>
            <person name="Bowman J.P."/>
        </authorList>
    </citation>
    <scope>NUCLEOTIDE SEQUENCE [LARGE SCALE GENOMIC DNA]</scope>
    <source>
        <strain evidence="4 5">KCTC 42180</strain>
    </source>
</reference>
<dbReference type="OrthoDB" id="9778052at2"/>
<feature type="domain" description="NAD-dependent epimerase/dehydratase" evidence="3">
    <location>
        <begin position="8"/>
        <end position="256"/>
    </location>
</feature>
<dbReference type="Proteomes" id="UP000321580">
    <property type="component" value="Unassembled WGS sequence"/>
</dbReference>
<accession>A0A5C6RMP6</accession>
<dbReference type="CDD" id="cd05227">
    <property type="entry name" value="AR_SDR_e"/>
    <property type="match status" value="1"/>
</dbReference>
<dbReference type="AlphaFoldDB" id="A0A5C6RMP6"/>
<gene>
    <name evidence="4" type="ORF">FRY97_10345</name>
</gene>
<dbReference type="EMBL" id="VOOR01000018">
    <property type="protein sequence ID" value="TXB63199.1"/>
    <property type="molecule type" value="Genomic_DNA"/>
</dbReference>
<dbReference type="SUPFAM" id="SSF51735">
    <property type="entry name" value="NAD(P)-binding Rossmann-fold domains"/>
    <property type="match status" value="1"/>
</dbReference>
<dbReference type="InterPro" id="IPR001509">
    <property type="entry name" value="Epimerase_deHydtase"/>
</dbReference>
<dbReference type="Pfam" id="PF01370">
    <property type="entry name" value="Epimerase"/>
    <property type="match status" value="1"/>
</dbReference>
<dbReference type="FunFam" id="3.40.50.720:FF:000336">
    <property type="entry name" value="Aldehyde reductase"/>
    <property type="match status" value="1"/>
</dbReference>
<protein>
    <submittedName>
        <fullName evidence="4">Aldehyde reductase</fullName>
    </submittedName>
</protein>
<evidence type="ECO:0000313" key="4">
    <source>
        <dbReference type="EMBL" id="TXB63199.1"/>
    </source>
</evidence>
<dbReference type="Gene3D" id="3.40.50.720">
    <property type="entry name" value="NAD(P)-binding Rossmann-like Domain"/>
    <property type="match status" value="1"/>
</dbReference>
<dbReference type="InterPro" id="IPR036291">
    <property type="entry name" value="NAD(P)-bd_dom_sf"/>
</dbReference>
<evidence type="ECO:0000313" key="5">
    <source>
        <dbReference type="Proteomes" id="UP000321580"/>
    </source>
</evidence>
<dbReference type="GO" id="GO:0016616">
    <property type="term" value="F:oxidoreductase activity, acting on the CH-OH group of donors, NAD or NADP as acceptor"/>
    <property type="evidence" value="ECO:0007669"/>
    <property type="project" value="TreeGrafter"/>
</dbReference>
<dbReference type="InterPro" id="IPR050425">
    <property type="entry name" value="NAD(P)_dehydrat-like"/>
</dbReference>
<dbReference type="PANTHER" id="PTHR10366">
    <property type="entry name" value="NAD DEPENDENT EPIMERASE/DEHYDRATASE"/>
    <property type="match status" value="1"/>
</dbReference>
<organism evidence="4 5">
    <name type="scientific">Phaeodactylibacter luteus</name>
    <dbReference type="NCBI Taxonomy" id="1564516"/>
    <lineage>
        <taxon>Bacteria</taxon>
        <taxon>Pseudomonadati</taxon>
        <taxon>Bacteroidota</taxon>
        <taxon>Saprospiria</taxon>
        <taxon>Saprospirales</taxon>
        <taxon>Haliscomenobacteraceae</taxon>
        <taxon>Phaeodactylibacter</taxon>
    </lineage>
</organism>